<evidence type="ECO:0000313" key="18">
    <source>
        <dbReference type="EMBL" id="KAK7397429.1"/>
    </source>
</evidence>
<comment type="catalytic activity">
    <reaction evidence="1">
        <text>S-ubiquitinyl-[E2 ubiquitin-conjugating enzyme]-L-cysteine + [acceptor protein]-L-lysine = [E2 ubiquitin-conjugating enzyme]-L-cysteine + N(6)-ubiquitinyl-[acceptor protein]-L-lysine.</text>
        <dbReference type="EC" id="2.3.2.27"/>
    </reaction>
</comment>
<evidence type="ECO:0000256" key="13">
    <source>
        <dbReference type="ARBA" id="ARBA00023136"/>
    </source>
</evidence>
<evidence type="ECO:0000256" key="11">
    <source>
        <dbReference type="ARBA" id="ARBA00022833"/>
    </source>
</evidence>
<gene>
    <name evidence="18" type="ORF">VNO78_18600</name>
</gene>
<evidence type="ECO:0000256" key="4">
    <source>
        <dbReference type="ARBA" id="ARBA00012483"/>
    </source>
</evidence>
<dbReference type="GO" id="GO:0016020">
    <property type="term" value="C:membrane"/>
    <property type="evidence" value="ECO:0007669"/>
    <property type="project" value="UniProtKB-SubCell"/>
</dbReference>
<dbReference type="GO" id="GO:0008270">
    <property type="term" value="F:zinc ion binding"/>
    <property type="evidence" value="ECO:0007669"/>
    <property type="project" value="UniProtKB-KW"/>
</dbReference>
<keyword evidence="11" id="KW-0862">Zinc</keyword>
<evidence type="ECO:0000313" key="19">
    <source>
        <dbReference type="Proteomes" id="UP001386955"/>
    </source>
</evidence>
<feature type="domain" description="RING-type" evidence="17">
    <location>
        <begin position="364"/>
        <end position="406"/>
    </location>
</feature>
<evidence type="ECO:0000256" key="12">
    <source>
        <dbReference type="ARBA" id="ARBA00022989"/>
    </source>
</evidence>
<keyword evidence="8" id="KW-0732">Signal</keyword>
<evidence type="ECO:0000259" key="17">
    <source>
        <dbReference type="PROSITE" id="PS50089"/>
    </source>
</evidence>
<evidence type="ECO:0000256" key="16">
    <source>
        <dbReference type="SAM" id="Phobius"/>
    </source>
</evidence>
<dbReference type="PANTHER" id="PTHR46279:SF2">
    <property type="entry name" value="RING-H2 FINGER PROTEIN ATL21A-RELATED"/>
    <property type="match status" value="1"/>
</dbReference>
<dbReference type="SUPFAM" id="SSF57850">
    <property type="entry name" value="RING/U-box"/>
    <property type="match status" value="1"/>
</dbReference>
<dbReference type="SMART" id="SM00184">
    <property type="entry name" value="RING"/>
    <property type="match status" value="1"/>
</dbReference>
<dbReference type="Pfam" id="PF13639">
    <property type="entry name" value="zf-RING_2"/>
    <property type="match status" value="1"/>
</dbReference>
<name>A0AAN9SKX2_PSOTE</name>
<evidence type="ECO:0000256" key="6">
    <source>
        <dbReference type="ARBA" id="ARBA00022692"/>
    </source>
</evidence>
<evidence type="ECO:0000256" key="3">
    <source>
        <dbReference type="ARBA" id="ARBA00004906"/>
    </source>
</evidence>
<dbReference type="InterPro" id="IPR001841">
    <property type="entry name" value="Znf_RING"/>
</dbReference>
<keyword evidence="7" id="KW-0479">Metal-binding</keyword>
<keyword evidence="13 16" id="KW-0472">Membrane</keyword>
<evidence type="ECO:0000256" key="15">
    <source>
        <dbReference type="PROSITE-ProRule" id="PRU00175"/>
    </source>
</evidence>
<reference evidence="18 19" key="1">
    <citation type="submission" date="2024-01" db="EMBL/GenBank/DDBJ databases">
        <title>The genomes of 5 underutilized Papilionoideae crops provide insights into root nodulation and disease resistanc.</title>
        <authorList>
            <person name="Jiang F."/>
        </authorList>
    </citation>
    <scope>NUCLEOTIDE SEQUENCE [LARGE SCALE GENOMIC DNA]</scope>
    <source>
        <strain evidence="18">DUOXIRENSHENG_FW03</strain>
        <tissue evidence="18">Leaves</tissue>
    </source>
</reference>
<dbReference type="Gene3D" id="3.30.40.10">
    <property type="entry name" value="Zinc/RING finger domain, C3HC4 (zinc finger)"/>
    <property type="match status" value="1"/>
</dbReference>
<keyword evidence="6 16" id="KW-0812">Transmembrane</keyword>
<organism evidence="18 19">
    <name type="scientific">Psophocarpus tetragonolobus</name>
    <name type="common">Winged bean</name>
    <name type="synonym">Dolichos tetragonolobus</name>
    <dbReference type="NCBI Taxonomy" id="3891"/>
    <lineage>
        <taxon>Eukaryota</taxon>
        <taxon>Viridiplantae</taxon>
        <taxon>Streptophyta</taxon>
        <taxon>Embryophyta</taxon>
        <taxon>Tracheophyta</taxon>
        <taxon>Spermatophyta</taxon>
        <taxon>Magnoliopsida</taxon>
        <taxon>eudicotyledons</taxon>
        <taxon>Gunneridae</taxon>
        <taxon>Pentapetalae</taxon>
        <taxon>rosids</taxon>
        <taxon>fabids</taxon>
        <taxon>Fabales</taxon>
        <taxon>Fabaceae</taxon>
        <taxon>Papilionoideae</taxon>
        <taxon>50 kb inversion clade</taxon>
        <taxon>NPAAA clade</taxon>
        <taxon>indigoferoid/millettioid clade</taxon>
        <taxon>Phaseoleae</taxon>
        <taxon>Psophocarpus</taxon>
    </lineage>
</organism>
<evidence type="ECO:0000256" key="2">
    <source>
        <dbReference type="ARBA" id="ARBA00004167"/>
    </source>
</evidence>
<evidence type="ECO:0000256" key="8">
    <source>
        <dbReference type="ARBA" id="ARBA00022729"/>
    </source>
</evidence>
<protein>
    <recommendedName>
        <fullName evidence="4">RING-type E3 ubiquitin transferase</fullName>
        <ecNumber evidence="4">2.3.2.27</ecNumber>
    </recommendedName>
</protein>
<sequence length="421" mass="47190">MYTHVYNSSFDFQGLVFKLDGWFQNNSYWSLPTAVLFSSKPMDTLKVLFHILIFFSVTYALDDCRYYSWCSDNKIVIRFPFQIEGEQHPYCGYPGFKLSCTNDNQTVIKLPYAGGFYVRNINYLRQQIQVYDPDNCLAKRLLSLNLSGSPFIATSLHNYTFLRCPTRNTGSQFIPIDCLSNSTSFVSAIPSLNFTNSLPKSCHVINKLSFPAARPGQYGDGDIFTDDLGGDLQLTWYAPDCRYCESQGAMCGFQTINTDQVSCFYDYQTALPQQGLRVFGIITLSIVGPAIICAIAMVCYASLKYRRGNTSRIAADQRSAASATEAEAQAATARMGLDESTIESYQKVVLGESRRVPGPNDGCCTICLSEYKTKDTIRYIPECAHCFHAECIDEWLRMNSTCPLCRNSPSPPSTLLVMSDH</sequence>
<accession>A0AAN9SKX2</accession>
<comment type="subcellular location">
    <subcellularLocation>
        <location evidence="2">Membrane</location>
        <topology evidence="2">Single-pass membrane protein</topology>
    </subcellularLocation>
</comment>
<comment type="caution">
    <text evidence="18">The sequence shown here is derived from an EMBL/GenBank/DDBJ whole genome shotgun (WGS) entry which is preliminary data.</text>
</comment>
<dbReference type="Proteomes" id="UP001386955">
    <property type="component" value="Unassembled WGS sequence"/>
</dbReference>
<comment type="similarity">
    <text evidence="14">Belongs to the RING-type zinc finger family. ATL subfamily.</text>
</comment>
<dbReference type="InterPro" id="IPR025287">
    <property type="entry name" value="WAK_GUB"/>
</dbReference>
<keyword evidence="9 15" id="KW-0863">Zinc-finger</keyword>
<dbReference type="GO" id="GO:0030247">
    <property type="term" value="F:polysaccharide binding"/>
    <property type="evidence" value="ECO:0007669"/>
    <property type="project" value="InterPro"/>
</dbReference>
<keyword evidence="19" id="KW-1185">Reference proteome</keyword>
<dbReference type="PANTHER" id="PTHR46279">
    <property type="entry name" value="RING/U-BOX SUPERFAMILY PROTEIN"/>
    <property type="match status" value="1"/>
</dbReference>
<comment type="pathway">
    <text evidence="3">Protein modification; protein ubiquitination.</text>
</comment>
<keyword evidence="10" id="KW-0833">Ubl conjugation pathway</keyword>
<keyword evidence="5" id="KW-0808">Transferase</keyword>
<evidence type="ECO:0000256" key="9">
    <source>
        <dbReference type="ARBA" id="ARBA00022771"/>
    </source>
</evidence>
<evidence type="ECO:0000256" key="5">
    <source>
        <dbReference type="ARBA" id="ARBA00022679"/>
    </source>
</evidence>
<dbReference type="CDD" id="cd16461">
    <property type="entry name" value="RING-H2_EL5-like"/>
    <property type="match status" value="1"/>
</dbReference>
<keyword evidence="12 16" id="KW-1133">Transmembrane helix</keyword>
<dbReference type="AlphaFoldDB" id="A0AAN9SKX2"/>
<dbReference type="EC" id="2.3.2.27" evidence="4"/>
<dbReference type="EMBL" id="JAYMYS010000004">
    <property type="protein sequence ID" value="KAK7397429.1"/>
    <property type="molecule type" value="Genomic_DNA"/>
</dbReference>
<evidence type="ECO:0000256" key="7">
    <source>
        <dbReference type="ARBA" id="ARBA00022723"/>
    </source>
</evidence>
<dbReference type="PROSITE" id="PS50089">
    <property type="entry name" value="ZF_RING_2"/>
    <property type="match status" value="1"/>
</dbReference>
<feature type="transmembrane region" description="Helical" evidence="16">
    <location>
        <begin position="278"/>
        <end position="303"/>
    </location>
</feature>
<proteinExistence type="inferred from homology"/>
<dbReference type="GO" id="GO:0061630">
    <property type="term" value="F:ubiquitin protein ligase activity"/>
    <property type="evidence" value="ECO:0007669"/>
    <property type="project" value="UniProtKB-EC"/>
</dbReference>
<dbReference type="InterPro" id="IPR046948">
    <property type="entry name" value="ATL20-22-like"/>
</dbReference>
<evidence type="ECO:0000256" key="1">
    <source>
        <dbReference type="ARBA" id="ARBA00000900"/>
    </source>
</evidence>
<evidence type="ECO:0000256" key="14">
    <source>
        <dbReference type="ARBA" id="ARBA00024209"/>
    </source>
</evidence>
<evidence type="ECO:0000256" key="10">
    <source>
        <dbReference type="ARBA" id="ARBA00022786"/>
    </source>
</evidence>
<dbReference type="InterPro" id="IPR013083">
    <property type="entry name" value="Znf_RING/FYVE/PHD"/>
</dbReference>
<dbReference type="Pfam" id="PF13947">
    <property type="entry name" value="GUB_WAK_bind"/>
    <property type="match status" value="1"/>
</dbReference>